<accession>A0A197JZM1</accession>
<evidence type="ECO:0000313" key="3">
    <source>
        <dbReference type="Proteomes" id="UP000078512"/>
    </source>
</evidence>
<protein>
    <recommendedName>
        <fullName evidence="4">Hydrophobin</fullName>
    </recommendedName>
</protein>
<proteinExistence type="predicted"/>
<dbReference type="Proteomes" id="UP000078512">
    <property type="component" value="Unassembled WGS sequence"/>
</dbReference>
<dbReference type="EMBL" id="KV442038">
    <property type="protein sequence ID" value="OAQ29891.1"/>
    <property type="molecule type" value="Genomic_DNA"/>
</dbReference>
<name>A0A197JZM1_9FUNG</name>
<keyword evidence="1" id="KW-0732">Signal</keyword>
<reference evidence="2 3" key="1">
    <citation type="submission" date="2016-05" db="EMBL/GenBank/DDBJ databases">
        <title>Genome sequencing reveals origins of a unique bacterial endosymbiosis in the earliest lineages of terrestrial Fungi.</title>
        <authorList>
            <consortium name="DOE Joint Genome Institute"/>
            <person name="Uehling J."/>
            <person name="Gryganskyi A."/>
            <person name="Hameed K."/>
            <person name="Tschaplinski T."/>
            <person name="Misztal P."/>
            <person name="Wu S."/>
            <person name="Desiro A."/>
            <person name="Vande Pol N."/>
            <person name="Du Z.-Y."/>
            <person name="Zienkiewicz A."/>
            <person name="Zienkiewicz K."/>
            <person name="Morin E."/>
            <person name="Tisserant E."/>
            <person name="Splivallo R."/>
            <person name="Hainaut M."/>
            <person name="Henrissat B."/>
            <person name="Ohm R."/>
            <person name="Kuo A."/>
            <person name="Yan J."/>
            <person name="Lipzen A."/>
            <person name="Nolan M."/>
            <person name="Labutti K."/>
            <person name="Barry K."/>
            <person name="Goldstein A."/>
            <person name="Labbe J."/>
            <person name="Schadt C."/>
            <person name="Tuskan G."/>
            <person name="Grigoriev I."/>
            <person name="Martin F."/>
            <person name="Vilgalys R."/>
            <person name="Bonito G."/>
        </authorList>
    </citation>
    <scope>NUCLEOTIDE SEQUENCE [LARGE SCALE GENOMIC DNA]</scope>
    <source>
        <strain evidence="2 3">AG-77</strain>
    </source>
</reference>
<gene>
    <name evidence="2" type="ORF">K457DRAFT_18742</name>
</gene>
<evidence type="ECO:0000313" key="2">
    <source>
        <dbReference type="EMBL" id="OAQ29891.1"/>
    </source>
</evidence>
<feature type="chain" id="PRO_5008276436" description="Hydrophobin" evidence="1">
    <location>
        <begin position="24"/>
        <end position="88"/>
    </location>
</feature>
<evidence type="ECO:0000256" key="1">
    <source>
        <dbReference type="SAM" id="SignalP"/>
    </source>
</evidence>
<feature type="signal peptide" evidence="1">
    <location>
        <begin position="1"/>
        <end position="23"/>
    </location>
</feature>
<dbReference type="AlphaFoldDB" id="A0A197JZM1"/>
<organism evidence="2 3">
    <name type="scientific">Linnemannia elongata AG-77</name>
    <dbReference type="NCBI Taxonomy" id="1314771"/>
    <lineage>
        <taxon>Eukaryota</taxon>
        <taxon>Fungi</taxon>
        <taxon>Fungi incertae sedis</taxon>
        <taxon>Mucoromycota</taxon>
        <taxon>Mortierellomycotina</taxon>
        <taxon>Mortierellomycetes</taxon>
        <taxon>Mortierellales</taxon>
        <taxon>Mortierellaceae</taxon>
        <taxon>Linnemannia</taxon>
    </lineage>
</organism>
<dbReference type="OrthoDB" id="2438388at2759"/>
<sequence length="88" mass="8997">MLARTYITYAAVAALAIVSMTSAAPAADAGIPTLAAVAQEMAGPDFLPVPKEMFPMCCLHKIAACCISEQEQLLGLVSTKGLQVGGAD</sequence>
<keyword evidence="3" id="KW-1185">Reference proteome</keyword>
<evidence type="ECO:0008006" key="4">
    <source>
        <dbReference type="Google" id="ProtNLM"/>
    </source>
</evidence>